<reference evidence="9" key="2">
    <citation type="submission" date="2020-05" db="UniProtKB">
        <authorList>
            <consortium name="EnsemblMetazoa"/>
        </authorList>
    </citation>
    <scope>IDENTIFICATION</scope>
    <source>
        <strain evidence="9">wikel</strain>
    </source>
</reference>
<evidence type="ECO:0000256" key="6">
    <source>
        <dbReference type="ARBA" id="ARBA00022989"/>
    </source>
</evidence>
<dbReference type="InParanoid" id="B7Q3Z4"/>
<keyword evidence="7" id="KW-0472">Membrane</keyword>
<keyword evidence="11" id="KW-1267">Proteomics identification</keyword>
<dbReference type="PaxDb" id="6945-B7Q3Z4"/>
<dbReference type="EnsemblMetazoa" id="ISCW021693-RA">
    <property type="protein sequence ID" value="ISCW021693-PA"/>
    <property type="gene ID" value="ISCW021693"/>
</dbReference>
<evidence type="ECO:0000313" key="8">
    <source>
        <dbReference type="EMBL" id="EEC13566.1"/>
    </source>
</evidence>
<dbReference type="HOGENOM" id="CLU_2402106_0_0_1"/>
<dbReference type="AlphaFoldDB" id="B7Q3Z4"/>
<dbReference type="GO" id="GO:0006488">
    <property type="term" value="P:dolichol-linked oligosaccharide biosynthetic process"/>
    <property type="evidence" value="ECO:0007669"/>
    <property type="project" value="InterPro"/>
</dbReference>
<evidence type="ECO:0000256" key="3">
    <source>
        <dbReference type="ARBA" id="ARBA00017467"/>
    </source>
</evidence>
<keyword evidence="10" id="KW-1185">Reference proteome</keyword>
<comment type="subcellular location">
    <subcellularLocation>
        <location evidence="1">Endoplasmic reticulum membrane</location>
        <topology evidence="1">Single-pass membrane protein</topology>
    </subcellularLocation>
</comment>
<dbReference type="VEuPathDB" id="VectorBase:ISCP_003987"/>
<evidence type="ECO:0000256" key="2">
    <source>
        <dbReference type="ARBA" id="ARBA00009731"/>
    </source>
</evidence>
<proteinExistence type="evidence at protein level"/>
<dbReference type="VEuPathDB" id="VectorBase:ISCW021693"/>
<accession>B7Q3Z4</accession>
<dbReference type="EMBL" id="DS853155">
    <property type="protein sequence ID" value="EEC13566.1"/>
    <property type="molecule type" value="Genomic_DNA"/>
</dbReference>
<name>B7Q3Z4_IXOSC</name>
<gene>
    <name evidence="8" type="ORF">IscW_ISCW021693</name>
</gene>
<protein>
    <recommendedName>
        <fullName evidence="3">UDP-N-acetylglucosamine transferase subunit ALG14</fullName>
    </recommendedName>
</protein>
<keyword evidence="5" id="KW-0256">Endoplasmic reticulum</keyword>
<dbReference type="PANTHER" id="PTHR12154:SF4">
    <property type="entry name" value="UDP-N-ACETYLGLUCOSAMINE TRANSFERASE SUBUNIT ALG14 HOMOLOG"/>
    <property type="match status" value="1"/>
</dbReference>
<dbReference type="Pfam" id="PF08660">
    <property type="entry name" value="Alg14"/>
    <property type="match status" value="1"/>
</dbReference>
<reference evidence="8 10" key="1">
    <citation type="submission" date="2008-03" db="EMBL/GenBank/DDBJ databases">
        <title>Annotation of Ixodes scapularis.</title>
        <authorList>
            <consortium name="Ixodes scapularis Genome Project Consortium"/>
            <person name="Caler E."/>
            <person name="Hannick L.I."/>
            <person name="Bidwell S."/>
            <person name="Joardar V."/>
            <person name="Thiagarajan M."/>
            <person name="Amedeo P."/>
            <person name="Galinsky K.J."/>
            <person name="Schobel S."/>
            <person name="Inman J."/>
            <person name="Hostetler J."/>
            <person name="Miller J."/>
            <person name="Hammond M."/>
            <person name="Megy K."/>
            <person name="Lawson D."/>
            <person name="Kodira C."/>
            <person name="Sutton G."/>
            <person name="Meyer J."/>
            <person name="Hill C.A."/>
            <person name="Birren B."/>
            <person name="Nene V."/>
            <person name="Collins F."/>
            <person name="Alarcon-Chaidez F."/>
            <person name="Wikel S."/>
            <person name="Strausberg R."/>
        </authorList>
    </citation>
    <scope>NUCLEOTIDE SEQUENCE [LARGE SCALE GENOMIC DNA]</scope>
    <source>
        <strain evidence="10">Wikel</strain>
        <strain evidence="8">Wikel colony</strain>
    </source>
</reference>
<dbReference type="OrthoDB" id="17098at2759"/>
<dbReference type="VEuPathDB" id="VectorBase:ISCI021693"/>
<dbReference type="STRING" id="6945.B7Q3Z4"/>
<evidence type="ECO:0000256" key="1">
    <source>
        <dbReference type="ARBA" id="ARBA00004389"/>
    </source>
</evidence>
<evidence type="ECO:0007829" key="11">
    <source>
        <dbReference type="PeptideAtlas" id="B7Q3Z4"/>
    </source>
</evidence>
<sequence>MSADKAKQLEMWRVASSSQALLLRFLSSKKDDSDSPEVLGIKKASVVYVESFCRVETLSITGRVLYHLADHFVVQWPQLSAKYPRAKYHGLLV</sequence>
<dbReference type="InterPro" id="IPR013969">
    <property type="entry name" value="Oligosacch_biosynth_Alg14"/>
</dbReference>
<comment type="similarity">
    <text evidence="2">Belongs to the ALG14 family.</text>
</comment>
<dbReference type="PANTHER" id="PTHR12154">
    <property type="entry name" value="GLYCOSYL TRANSFERASE-RELATED"/>
    <property type="match status" value="1"/>
</dbReference>
<evidence type="ECO:0000256" key="4">
    <source>
        <dbReference type="ARBA" id="ARBA00022692"/>
    </source>
</evidence>
<dbReference type="Proteomes" id="UP000001555">
    <property type="component" value="Unassembled WGS sequence"/>
</dbReference>
<evidence type="ECO:0000313" key="9">
    <source>
        <dbReference type="EnsemblMetazoa" id="ISCW021693-PA"/>
    </source>
</evidence>
<evidence type="ECO:0000256" key="7">
    <source>
        <dbReference type="ARBA" id="ARBA00023136"/>
    </source>
</evidence>
<dbReference type="EMBL" id="ABJB010226606">
    <property type="status" value="NOT_ANNOTATED_CDS"/>
    <property type="molecule type" value="Genomic_DNA"/>
</dbReference>
<evidence type="ECO:0000313" key="10">
    <source>
        <dbReference type="Proteomes" id="UP000001555"/>
    </source>
</evidence>
<keyword evidence="4" id="KW-0812">Transmembrane</keyword>
<keyword evidence="6" id="KW-1133">Transmembrane helix</keyword>
<dbReference type="EMBL" id="ABJB010063372">
    <property type="status" value="NOT_ANNOTATED_CDS"/>
    <property type="molecule type" value="Genomic_DNA"/>
</dbReference>
<organism>
    <name type="scientific">Ixodes scapularis</name>
    <name type="common">Black-legged tick</name>
    <name type="synonym">Deer tick</name>
    <dbReference type="NCBI Taxonomy" id="6945"/>
    <lineage>
        <taxon>Eukaryota</taxon>
        <taxon>Metazoa</taxon>
        <taxon>Ecdysozoa</taxon>
        <taxon>Arthropoda</taxon>
        <taxon>Chelicerata</taxon>
        <taxon>Arachnida</taxon>
        <taxon>Acari</taxon>
        <taxon>Parasitiformes</taxon>
        <taxon>Ixodida</taxon>
        <taxon>Ixodoidea</taxon>
        <taxon>Ixodidae</taxon>
        <taxon>Ixodinae</taxon>
        <taxon>Ixodes</taxon>
    </lineage>
</organism>
<dbReference type="GO" id="GO:0005789">
    <property type="term" value="C:endoplasmic reticulum membrane"/>
    <property type="evidence" value="ECO:0007669"/>
    <property type="project" value="UniProtKB-SubCell"/>
</dbReference>
<evidence type="ECO:0000256" key="5">
    <source>
        <dbReference type="ARBA" id="ARBA00022824"/>
    </source>
</evidence>